<comment type="caution">
    <text evidence="9">The sequence shown here is derived from an EMBL/GenBank/DDBJ whole genome shotgun (WGS) entry which is preliminary data.</text>
</comment>
<dbReference type="SMR" id="A0A2G8JVF2"/>
<dbReference type="PROSITE" id="PS50118">
    <property type="entry name" value="HMG_BOX_2"/>
    <property type="match status" value="1"/>
</dbReference>
<feature type="region of interest" description="Disordered" evidence="7">
    <location>
        <begin position="1"/>
        <end position="51"/>
    </location>
</feature>
<feature type="DNA-binding region" description="HMG box" evidence="6">
    <location>
        <begin position="86"/>
        <end position="154"/>
    </location>
</feature>
<evidence type="ECO:0000313" key="9">
    <source>
        <dbReference type="EMBL" id="PIK39718.1"/>
    </source>
</evidence>
<sequence length="459" mass="50640">MSPQKEELSPSRVSESSIDEIIDPVSPASDCDSSNGEFREQIHGPNGRDLTSSIGTAVARVLDGYDWSSIQMPTRTSTGSKKAPHIKRPMNAFMVWAQAARKKLADQYPNIHNAELSKTLGKLWRLLSDNEKQPFIEEAERLRLQHKKDHPDYKYQPRRRNRGGKHTCSKADCMEMTSTYSATSGQRKTRKGEADMVPHVGTTQGPPTPPTTPKDDDEQQPPMKKRRKYSIRKPVRHVSGDMNFTDIGSAIMDGLESEELDQYLVSHMSHMPSSMPTALVSDQMHCSYPPQSSAGYTNIADTPVCDARVPLQWVSAEHGSGTIPGVNHRNASALNLKLEEKLKSSTVNSENQYTNGTMQSFNYAMHHSPVTQHSPTNGGYPEYQQPSAHVGGGHHFGSGTASPSEYYPQATAVSSSGIASTYPSDYGTSPQQSPTFMNHTTILQELGSRPWESFEVACS</sequence>
<evidence type="ECO:0000313" key="10">
    <source>
        <dbReference type="Proteomes" id="UP000230750"/>
    </source>
</evidence>
<dbReference type="InterPro" id="IPR036910">
    <property type="entry name" value="HMG_box_dom_sf"/>
</dbReference>
<dbReference type="InterPro" id="IPR022151">
    <property type="entry name" value="Sox_N"/>
</dbReference>
<dbReference type="InterPro" id="IPR050917">
    <property type="entry name" value="SOX_TF"/>
</dbReference>
<feature type="compositionally biased region" description="Basic residues" evidence="7">
    <location>
        <begin position="156"/>
        <end position="168"/>
    </location>
</feature>
<dbReference type="CDD" id="cd22031">
    <property type="entry name" value="HMG-box_SoxE"/>
    <property type="match status" value="1"/>
</dbReference>
<keyword evidence="4" id="KW-0804">Transcription</keyword>
<dbReference type="Gene3D" id="1.10.30.10">
    <property type="entry name" value="High mobility group box domain"/>
    <property type="match status" value="1"/>
</dbReference>
<comment type="subcellular location">
    <subcellularLocation>
        <location evidence="1">Nucleus</location>
    </subcellularLocation>
</comment>
<dbReference type="SUPFAM" id="SSF47095">
    <property type="entry name" value="HMG-box"/>
    <property type="match status" value="1"/>
</dbReference>
<dbReference type="PANTHER" id="PTHR45803:SF5">
    <property type="entry name" value="SOX100B"/>
    <property type="match status" value="1"/>
</dbReference>
<evidence type="ECO:0000256" key="1">
    <source>
        <dbReference type="ARBA" id="ARBA00004123"/>
    </source>
</evidence>
<accession>A0A2G8JVF2</accession>
<proteinExistence type="predicted"/>
<evidence type="ECO:0000256" key="6">
    <source>
        <dbReference type="PROSITE-ProRule" id="PRU00267"/>
    </source>
</evidence>
<keyword evidence="10" id="KW-1185">Reference proteome</keyword>
<dbReference type="InterPro" id="IPR009071">
    <property type="entry name" value="HMG_box_dom"/>
</dbReference>
<evidence type="ECO:0000256" key="4">
    <source>
        <dbReference type="ARBA" id="ARBA00023163"/>
    </source>
</evidence>
<dbReference type="AlphaFoldDB" id="A0A2G8JVF2"/>
<feature type="domain" description="HMG box" evidence="8">
    <location>
        <begin position="86"/>
        <end position="154"/>
    </location>
</feature>
<evidence type="ECO:0000256" key="2">
    <source>
        <dbReference type="ARBA" id="ARBA00023015"/>
    </source>
</evidence>
<evidence type="ECO:0000256" key="3">
    <source>
        <dbReference type="ARBA" id="ARBA00023125"/>
    </source>
</evidence>
<protein>
    <submittedName>
        <fullName evidence="9">Sox9</fullName>
    </submittedName>
</protein>
<keyword evidence="3 6" id="KW-0238">DNA-binding</keyword>
<dbReference type="STRING" id="307972.A0A2G8JVF2"/>
<keyword evidence="2" id="KW-0805">Transcription regulation</keyword>
<name>A0A2G8JVF2_STIJA</name>
<keyword evidence="5 6" id="KW-0539">Nucleus</keyword>
<dbReference type="Pfam" id="PF00505">
    <property type="entry name" value="HMG_box"/>
    <property type="match status" value="1"/>
</dbReference>
<dbReference type="EMBL" id="MRZV01001208">
    <property type="protein sequence ID" value="PIK39718.1"/>
    <property type="molecule type" value="Genomic_DNA"/>
</dbReference>
<evidence type="ECO:0000259" key="8">
    <source>
        <dbReference type="PROSITE" id="PS50118"/>
    </source>
</evidence>
<dbReference type="Pfam" id="PF12444">
    <property type="entry name" value="Sox_N"/>
    <property type="match status" value="1"/>
</dbReference>
<reference evidence="9 10" key="1">
    <citation type="journal article" date="2017" name="PLoS Biol.">
        <title>The sea cucumber genome provides insights into morphological evolution and visceral regeneration.</title>
        <authorList>
            <person name="Zhang X."/>
            <person name="Sun L."/>
            <person name="Yuan J."/>
            <person name="Sun Y."/>
            <person name="Gao Y."/>
            <person name="Zhang L."/>
            <person name="Li S."/>
            <person name="Dai H."/>
            <person name="Hamel J.F."/>
            <person name="Liu C."/>
            <person name="Yu Y."/>
            <person name="Liu S."/>
            <person name="Lin W."/>
            <person name="Guo K."/>
            <person name="Jin S."/>
            <person name="Xu P."/>
            <person name="Storey K.B."/>
            <person name="Huan P."/>
            <person name="Zhang T."/>
            <person name="Zhou Y."/>
            <person name="Zhang J."/>
            <person name="Lin C."/>
            <person name="Li X."/>
            <person name="Xing L."/>
            <person name="Huo D."/>
            <person name="Sun M."/>
            <person name="Wang L."/>
            <person name="Mercier A."/>
            <person name="Li F."/>
            <person name="Yang H."/>
            <person name="Xiang J."/>
        </authorList>
    </citation>
    <scope>NUCLEOTIDE SEQUENCE [LARGE SCALE GENOMIC DNA]</scope>
    <source>
        <strain evidence="9">Shaxun</strain>
        <tissue evidence="9">Muscle</tissue>
    </source>
</reference>
<dbReference type="Proteomes" id="UP000230750">
    <property type="component" value="Unassembled WGS sequence"/>
</dbReference>
<dbReference type="FunFam" id="1.10.30.10:FF:000004">
    <property type="entry name" value="Transcription factor SOX-10"/>
    <property type="match status" value="1"/>
</dbReference>
<dbReference type="SMART" id="SM00398">
    <property type="entry name" value="HMG"/>
    <property type="match status" value="1"/>
</dbReference>
<gene>
    <name evidence="9" type="ORF">BSL78_23435</name>
</gene>
<organism evidence="9 10">
    <name type="scientific">Stichopus japonicus</name>
    <name type="common">Sea cucumber</name>
    <dbReference type="NCBI Taxonomy" id="307972"/>
    <lineage>
        <taxon>Eukaryota</taxon>
        <taxon>Metazoa</taxon>
        <taxon>Echinodermata</taxon>
        <taxon>Eleutherozoa</taxon>
        <taxon>Echinozoa</taxon>
        <taxon>Holothuroidea</taxon>
        <taxon>Aspidochirotacea</taxon>
        <taxon>Aspidochirotida</taxon>
        <taxon>Stichopodidae</taxon>
        <taxon>Apostichopus</taxon>
    </lineage>
</organism>
<dbReference type="OrthoDB" id="6247875at2759"/>
<feature type="compositionally biased region" description="Polar residues" evidence="7">
    <location>
        <begin position="176"/>
        <end position="186"/>
    </location>
</feature>
<evidence type="ECO:0000256" key="7">
    <source>
        <dbReference type="SAM" id="MobiDB-lite"/>
    </source>
</evidence>
<dbReference type="GO" id="GO:0000978">
    <property type="term" value="F:RNA polymerase II cis-regulatory region sequence-specific DNA binding"/>
    <property type="evidence" value="ECO:0007669"/>
    <property type="project" value="TreeGrafter"/>
</dbReference>
<feature type="region of interest" description="Disordered" evidence="7">
    <location>
        <begin position="147"/>
        <end position="229"/>
    </location>
</feature>
<dbReference type="GO" id="GO:0005634">
    <property type="term" value="C:nucleus"/>
    <property type="evidence" value="ECO:0007669"/>
    <property type="project" value="UniProtKB-SubCell"/>
</dbReference>
<dbReference type="PANTHER" id="PTHR45803">
    <property type="entry name" value="SOX100B"/>
    <property type="match status" value="1"/>
</dbReference>
<dbReference type="GO" id="GO:0000981">
    <property type="term" value="F:DNA-binding transcription factor activity, RNA polymerase II-specific"/>
    <property type="evidence" value="ECO:0007669"/>
    <property type="project" value="TreeGrafter"/>
</dbReference>
<evidence type="ECO:0000256" key="5">
    <source>
        <dbReference type="ARBA" id="ARBA00023242"/>
    </source>
</evidence>